<dbReference type="EMBL" id="JALLPB020000049">
    <property type="protein sequence ID" value="KAL3822973.1"/>
    <property type="molecule type" value="Genomic_DNA"/>
</dbReference>
<gene>
    <name evidence="1" type="ORF">ACHAXA_008113</name>
</gene>
<keyword evidence="2" id="KW-1185">Reference proteome</keyword>
<dbReference type="SUPFAM" id="SSF56784">
    <property type="entry name" value="HAD-like"/>
    <property type="match status" value="1"/>
</dbReference>
<dbReference type="InterPro" id="IPR023214">
    <property type="entry name" value="HAD_sf"/>
</dbReference>
<dbReference type="Pfam" id="PF13242">
    <property type="entry name" value="Hydrolase_like"/>
    <property type="match status" value="1"/>
</dbReference>
<dbReference type="PANTHER" id="PTHR19288">
    <property type="entry name" value="4-NITROPHENYLPHOSPHATASE-RELATED"/>
    <property type="match status" value="1"/>
</dbReference>
<evidence type="ECO:0000313" key="2">
    <source>
        <dbReference type="Proteomes" id="UP001530377"/>
    </source>
</evidence>
<dbReference type="Gene3D" id="3.40.50.1000">
    <property type="entry name" value="HAD superfamily/HAD-like"/>
    <property type="match status" value="2"/>
</dbReference>
<protein>
    <submittedName>
        <fullName evidence="1">Uncharacterized protein</fullName>
    </submittedName>
</protein>
<reference evidence="1 2" key="1">
    <citation type="submission" date="2024-10" db="EMBL/GenBank/DDBJ databases">
        <title>Updated reference genomes for cyclostephanoid diatoms.</title>
        <authorList>
            <person name="Roberts W.R."/>
            <person name="Alverson A.J."/>
        </authorList>
    </citation>
    <scope>NUCLEOTIDE SEQUENCE [LARGE SCALE GENOMIC DNA]</scope>
    <source>
        <strain evidence="1 2">AJA228-03</strain>
    </source>
</reference>
<sequence length="461" mass="50099">MVASSRKLPRHPAILASYAVLTLCRDHPTIVGAFVVGGSAVAQVRRTAVVVSPPSTSTSSWSPIRRGASSSSSIVATHRLAMGDSPDGIAAAEDGFGTMSTTAADVVPDPSSVATTTVESLSSPRILDNYDTFLLDMWGVLHDGRSPYEGVLHAVRKLKEAGKRLIILSNSSKRKEDSEAMLARLGFDPSDFHDIITSGDVAHGLLRGDAGVGCENWHVLDDLIKRGRRNVFVFGSGDDDGGYCASAGWTPSSIENADLILARGTFVIDDGSGTIISKDVDEALYWEVMERSMIVASRRKLPMLVCNPDKVRPDPVNRTPMPGAIGDTYERFVWTTNCHPVGDMSEEGARAYVRRIGKPFREVYDIALASSSSSRDNDEEENGHRSRRRVIMIGDALETDVVGGNDAGIDVLWIVNDGIHGVNVREGGVDGTLERFNRNTEYTYAYGNKVIPRYVADHFRW</sequence>
<dbReference type="Proteomes" id="UP001530377">
    <property type="component" value="Unassembled WGS sequence"/>
</dbReference>
<dbReference type="AlphaFoldDB" id="A0ABD3SFA4"/>
<dbReference type="InterPro" id="IPR006357">
    <property type="entry name" value="HAD-SF_hydro_IIA"/>
</dbReference>
<dbReference type="PANTHER" id="PTHR19288:SF90">
    <property type="entry name" value="OS08G0542600 PROTEIN"/>
    <property type="match status" value="1"/>
</dbReference>
<evidence type="ECO:0000313" key="1">
    <source>
        <dbReference type="EMBL" id="KAL3822973.1"/>
    </source>
</evidence>
<dbReference type="Pfam" id="PF13344">
    <property type="entry name" value="Hydrolase_6"/>
    <property type="match status" value="1"/>
</dbReference>
<comment type="caution">
    <text evidence="1">The sequence shown here is derived from an EMBL/GenBank/DDBJ whole genome shotgun (WGS) entry which is preliminary data.</text>
</comment>
<organism evidence="1 2">
    <name type="scientific">Cyclostephanos tholiformis</name>
    <dbReference type="NCBI Taxonomy" id="382380"/>
    <lineage>
        <taxon>Eukaryota</taxon>
        <taxon>Sar</taxon>
        <taxon>Stramenopiles</taxon>
        <taxon>Ochrophyta</taxon>
        <taxon>Bacillariophyta</taxon>
        <taxon>Coscinodiscophyceae</taxon>
        <taxon>Thalassiosirophycidae</taxon>
        <taxon>Stephanodiscales</taxon>
        <taxon>Stephanodiscaceae</taxon>
        <taxon>Cyclostephanos</taxon>
    </lineage>
</organism>
<accession>A0ABD3SFA4</accession>
<proteinExistence type="predicted"/>
<name>A0ABD3SFA4_9STRA</name>
<dbReference type="InterPro" id="IPR036412">
    <property type="entry name" value="HAD-like_sf"/>
</dbReference>